<dbReference type="AlphaFoldDB" id="A0A9P1FIK9"/>
<dbReference type="EMBL" id="CAMXCT020000335">
    <property type="protein sequence ID" value="CAL1130706.1"/>
    <property type="molecule type" value="Genomic_DNA"/>
</dbReference>
<dbReference type="EMBL" id="CAMXCT030000335">
    <property type="protein sequence ID" value="CAL4764643.1"/>
    <property type="molecule type" value="Genomic_DNA"/>
</dbReference>
<feature type="non-terminal residue" evidence="1">
    <location>
        <position position="1"/>
    </location>
</feature>
<reference evidence="2 3" key="2">
    <citation type="submission" date="2024-05" db="EMBL/GenBank/DDBJ databases">
        <authorList>
            <person name="Chen Y."/>
            <person name="Shah S."/>
            <person name="Dougan E. K."/>
            <person name="Thang M."/>
            <person name="Chan C."/>
        </authorList>
    </citation>
    <scope>NUCLEOTIDE SEQUENCE [LARGE SCALE GENOMIC DNA]</scope>
</reference>
<accession>A0A9P1FIK9</accession>
<evidence type="ECO:0000313" key="2">
    <source>
        <dbReference type="EMBL" id="CAL4764643.1"/>
    </source>
</evidence>
<proteinExistence type="predicted"/>
<reference evidence="1" key="1">
    <citation type="submission" date="2022-10" db="EMBL/GenBank/DDBJ databases">
        <authorList>
            <person name="Chen Y."/>
            <person name="Dougan E. K."/>
            <person name="Chan C."/>
            <person name="Rhodes N."/>
            <person name="Thang M."/>
        </authorList>
    </citation>
    <scope>NUCLEOTIDE SEQUENCE</scope>
</reference>
<dbReference type="Proteomes" id="UP001152797">
    <property type="component" value="Unassembled WGS sequence"/>
</dbReference>
<name>A0A9P1FIK9_9DINO</name>
<organism evidence="1">
    <name type="scientific">Cladocopium goreaui</name>
    <dbReference type="NCBI Taxonomy" id="2562237"/>
    <lineage>
        <taxon>Eukaryota</taxon>
        <taxon>Sar</taxon>
        <taxon>Alveolata</taxon>
        <taxon>Dinophyceae</taxon>
        <taxon>Suessiales</taxon>
        <taxon>Symbiodiniaceae</taxon>
        <taxon>Cladocopium</taxon>
    </lineage>
</organism>
<evidence type="ECO:0000313" key="3">
    <source>
        <dbReference type="Proteomes" id="UP001152797"/>
    </source>
</evidence>
<keyword evidence="3" id="KW-1185">Reference proteome</keyword>
<evidence type="ECO:0000313" key="1">
    <source>
        <dbReference type="EMBL" id="CAI3977331.1"/>
    </source>
</evidence>
<gene>
    <name evidence="1" type="ORF">C1SCF055_LOCUS5479</name>
</gene>
<sequence>MWFDYDNKGNPMGAVCKLDGNTVMFGYPDSTVDAVAVIYHGRDKESAAFKVGYQAARLIMAKIIEKGALPSLLPLSSVSAARTFSVTSYYELAFLTERGTVSGFHLAMTGMPLGLLMSCRKVRISSNLAVTQSDELMRPDLQCRAEQAADTLKLALRTNHEGRATQERCSGRQHVPQFAALLDKANEIKKAFRVWLWCCIGHWVPVFFD</sequence>
<comment type="caution">
    <text evidence="1">The sequence shown here is derived from an EMBL/GenBank/DDBJ whole genome shotgun (WGS) entry which is preliminary data.</text>
</comment>
<protein>
    <submittedName>
        <fullName evidence="1">Uncharacterized protein</fullName>
    </submittedName>
</protein>
<dbReference type="EMBL" id="CAMXCT010000335">
    <property type="protein sequence ID" value="CAI3977331.1"/>
    <property type="molecule type" value="Genomic_DNA"/>
</dbReference>
<dbReference type="OrthoDB" id="434096at2759"/>